<keyword evidence="3 7" id="KW-0997">Cell inner membrane</keyword>
<feature type="transmembrane region" description="Helical" evidence="7">
    <location>
        <begin position="339"/>
        <end position="361"/>
    </location>
</feature>
<dbReference type="PANTHER" id="PTHR33362:SF7">
    <property type="entry name" value="SLL1103 PROTEIN"/>
    <property type="match status" value="1"/>
</dbReference>
<evidence type="ECO:0000256" key="2">
    <source>
        <dbReference type="ARBA" id="ARBA00022475"/>
    </source>
</evidence>
<comment type="function">
    <text evidence="7">Part of the tripartite ATP-independent periplasmic (TRAP) transport system.</text>
</comment>
<feature type="transmembrane region" description="Helical" evidence="7">
    <location>
        <begin position="61"/>
        <end position="83"/>
    </location>
</feature>
<evidence type="ECO:0000256" key="1">
    <source>
        <dbReference type="ARBA" id="ARBA00004429"/>
    </source>
</evidence>
<protein>
    <recommendedName>
        <fullName evidence="7">TRAP transporter large permease protein</fullName>
    </recommendedName>
</protein>
<dbReference type="InterPro" id="IPR004681">
    <property type="entry name" value="TRAP_DctM"/>
</dbReference>
<evidence type="ECO:0000256" key="3">
    <source>
        <dbReference type="ARBA" id="ARBA00022519"/>
    </source>
</evidence>
<keyword evidence="2" id="KW-1003">Cell membrane</keyword>
<comment type="subunit">
    <text evidence="7">The complex comprises the extracytoplasmic solute receptor protein and the two transmembrane proteins.</text>
</comment>
<proteinExistence type="inferred from homology"/>
<feature type="transmembrane region" description="Helical" evidence="7">
    <location>
        <begin position="368"/>
        <end position="385"/>
    </location>
</feature>
<sequence length="463" mass="48865">MDPVFVGELLSGLMFFGIIGFLLLGFPVAFTLAGVSLMFGFVGMWFGVFDPSNFGSLANRYIGFMTNEVLVAVPLFIFMGVILERSKIAEQLLLTMGKLFGNLRGGLGMSVIVVGALLAASTGVVGATVVTMGLISLPAMLRANYDPRLASGVICASGTLGQIIPPSTVLIFMGDMLSGINSQVQMAKGNFAPTPVSVGDLFAGALLPGILLVGLYLAWSVAKAIFDPESCPATPVPPDEKKELLGEIAVALVPPLLLIMTVLGSILGGIATPTEAASVGAVGAMVLAALRWRLSFRVLREAAISTASITCMVFIILFGASVFSIVFRLMGGDSLVHEFLTNLPGGTLMAVAVVMLIMFLLGFILDTFEIIFIVIPITAPILLALDVDPVWLGVLVGVNLQTSFLTPPFGFALFYLRGVAPSSVSTAMIYRGVIPFVVLQLIAIAIMFAFPQIATWLPRAIYN</sequence>
<dbReference type="NCBIfam" id="TIGR00786">
    <property type="entry name" value="dctM"/>
    <property type="match status" value="1"/>
</dbReference>
<dbReference type="Proteomes" id="UP001342418">
    <property type="component" value="Chromosome"/>
</dbReference>
<organism evidence="9 10">
    <name type="scientific">Nitratireductor thuwali</name>
    <dbReference type="NCBI Taxonomy" id="2267699"/>
    <lineage>
        <taxon>Bacteria</taxon>
        <taxon>Pseudomonadati</taxon>
        <taxon>Pseudomonadota</taxon>
        <taxon>Alphaproteobacteria</taxon>
        <taxon>Hyphomicrobiales</taxon>
        <taxon>Phyllobacteriaceae</taxon>
        <taxon>Nitratireductor</taxon>
    </lineage>
</organism>
<name>A0ABY5MJT2_9HYPH</name>
<evidence type="ECO:0000259" key="8">
    <source>
        <dbReference type="Pfam" id="PF06808"/>
    </source>
</evidence>
<feature type="transmembrane region" description="Helical" evidence="7">
    <location>
        <begin position="391"/>
        <end position="416"/>
    </location>
</feature>
<keyword evidence="10" id="KW-1185">Reference proteome</keyword>
<evidence type="ECO:0000256" key="4">
    <source>
        <dbReference type="ARBA" id="ARBA00022692"/>
    </source>
</evidence>
<feature type="transmembrane region" description="Helical" evidence="7">
    <location>
        <begin position="201"/>
        <end position="219"/>
    </location>
</feature>
<keyword evidence="6 7" id="KW-0472">Membrane</keyword>
<feature type="domain" description="TRAP C4-dicarboxylate transport system permease DctM subunit" evidence="8">
    <location>
        <begin position="17"/>
        <end position="453"/>
    </location>
</feature>
<dbReference type="EMBL" id="CP030941">
    <property type="protein sequence ID" value="UUP16933.1"/>
    <property type="molecule type" value="Genomic_DNA"/>
</dbReference>
<evidence type="ECO:0000256" key="7">
    <source>
        <dbReference type="RuleBase" id="RU369079"/>
    </source>
</evidence>
<accession>A0ABY5MJT2</accession>
<feature type="transmembrane region" description="Helical" evidence="7">
    <location>
        <begin position="306"/>
        <end position="327"/>
    </location>
</feature>
<comment type="subcellular location">
    <subcellularLocation>
        <location evidence="1 7">Cell inner membrane</location>
        <topology evidence="1 7">Multi-pass membrane protein</topology>
    </subcellularLocation>
</comment>
<evidence type="ECO:0000313" key="9">
    <source>
        <dbReference type="EMBL" id="UUP16933.1"/>
    </source>
</evidence>
<comment type="similarity">
    <text evidence="7">Belongs to the TRAP transporter large permease family.</text>
</comment>
<evidence type="ECO:0000256" key="6">
    <source>
        <dbReference type="ARBA" id="ARBA00023136"/>
    </source>
</evidence>
<feature type="transmembrane region" description="Helical" evidence="7">
    <location>
        <begin position="104"/>
        <end position="137"/>
    </location>
</feature>
<feature type="transmembrane region" description="Helical" evidence="7">
    <location>
        <begin position="12"/>
        <end position="41"/>
    </location>
</feature>
<keyword evidence="5 7" id="KW-1133">Transmembrane helix</keyword>
<dbReference type="Pfam" id="PF06808">
    <property type="entry name" value="DctM"/>
    <property type="match status" value="1"/>
</dbReference>
<gene>
    <name evidence="9" type="primary">dctM_7</name>
    <name evidence="9" type="ORF">NTH_01383</name>
</gene>
<evidence type="ECO:0000256" key="5">
    <source>
        <dbReference type="ARBA" id="ARBA00022989"/>
    </source>
</evidence>
<keyword evidence="4 7" id="KW-0812">Transmembrane</keyword>
<reference evidence="9 10" key="1">
    <citation type="submission" date="2018-07" db="EMBL/GenBank/DDBJ databases">
        <title>Genome sequence of Nitratireductor thuwali#1536.</title>
        <authorList>
            <person name="Michoud G."/>
            <person name="Merlino G."/>
            <person name="Sefrji F.O."/>
            <person name="Daffonchio D."/>
        </authorList>
    </citation>
    <scope>NUCLEOTIDE SEQUENCE [LARGE SCALE GENOMIC DNA]</scope>
    <source>
        <strain evidence="10">Nit1536</strain>
    </source>
</reference>
<dbReference type="RefSeq" id="WP_338529319.1">
    <property type="nucleotide sequence ID" value="NZ_CP030941.1"/>
</dbReference>
<dbReference type="InterPro" id="IPR010656">
    <property type="entry name" value="DctM"/>
</dbReference>
<feature type="transmembrane region" description="Helical" evidence="7">
    <location>
        <begin position="248"/>
        <end position="270"/>
    </location>
</feature>
<feature type="transmembrane region" description="Helical" evidence="7">
    <location>
        <begin position="276"/>
        <end position="294"/>
    </location>
</feature>
<keyword evidence="7" id="KW-0813">Transport</keyword>
<dbReference type="PANTHER" id="PTHR33362">
    <property type="entry name" value="SIALIC ACID TRAP TRANSPORTER PERMEASE PROTEIN SIAT-RELATED"/>
    <property type="match status" value="1"/>
</dbReference>
<evidence type="ECO:0000313" key="10">
    <source>
        <dbReference type="Proteomes" id="UP001342418"/>
    </source>
</evidence>
<feature type="transmembrane region" description="Helical" evidence="7">
    <location>
        <begin position="428"/>
        <end position="450"/>
    </location>
</feature>